<evidence type="ECO:0000259" key="5">
    <source>
        <dbReference type="Pfam" id="PF00582"/>
    </source>
</evidence>
<evidence type="ECO:0000256" key="3">
    <source>
        <dbReference type="ARBA" id="ARBA00022490"/>
    </source>
</evidence>
<feature type="domain" description="UspA" evidence="5">
    <location>
        <begin position="214"/>
        <end position="346"/>
    </location>
</feature>
<evidence type="ECO:0000256" key="2">
    <source>
        <dbReference type="ARBA" id="ARBA00008791"/>
    </source>
</evidence>
<gene>
    <name evidence="6" type="ORF">GTQ45_12480</name>
</gene>
<dbReference type="PANTHER" id="PTHR47892">
    <property type="entry name" value="UNIVERSAL STRESS PROTEIN E"/>
    <property type="match status" value="1"/>
</dbReference>
<evidence type="ECO:0000313" key="7">
    <source>
        <dbReference type="Proteomes" id="UP000470384"/>
    </source>
</evidence>
<dbReference type="PANTHER" id="PTHR47892:SF1">
    <property type="entry name" value="UNIVERSAL STRESS PROTEIN E"/>
    <property type="match status" value="1"/>
</dbReference>
<dbReference type="Proteomes" id="UP000470384">
    <property type="component" value="Unassembled WGS sequence"/>
</dbReference>
<dbReference type="InterPro" id="IPR006016">
    <property type="entry name" value="UspA"/>
</dbReference>
<feature type="domain" description="UspA" evidence="5">
    <location>
        <begin position="17"/>
        <end position="164"/>
    </location>
</feature>
<dbReference type="Pfam" id="PF00582">
    <property type="entry name" value="Usp"/>
    <property type="match status" value="2"/>
</dbReference>
<accession>A0A845QEV8</accession>
<reference evidence="6 7" key="1">
    <citation type="journal article" date="2016" name="Int. J. Syst. Evol. Microbiol.">
        <title>Pyruvatibacter mobilis gen. nov., sp. nov., a marine bacterium from the culture broth of Picochlorum sp. 122.</title>
        <authorList>
            <person name="Wang G."/>
            <person name="Tang M."/>
            <person name="Wu H."/>
            <person name="Dai S."/>
            <person name="Li T."/>
            <person name="Chen C."/>
            <person name="He H."/>
            <person name="Fan J."/>
            <person name="Xiang W."/>
            <person name="Li X."/>
        </authorList>
    </citation>
    <scope>NUCLEOTIDE SEQUENCE [LARGE SCALE GENOMIC DNA]</scope>
    <source>
        <strain evidence="6 7">GYP-11</strain>
    </source>
</reference>
<dbReference type="OrthoDB" id="5564966at2"/>
<dbReference type="GeneID" id="300654086"/>
<dbReference type="CDD" id="cd00293">
    <property type="entry name" value="USP-like"/>
    <property type="match status" value="1"/>
</dbReference>
<dbReference type="GO" id="GO:0005737">
    <property type="term" value="C:cytoplasm"/>
    <property type="evidence" value="ECO:0007669"/>
    <property type="project" value="UniProtKB-SubCell"/>
</dbReference>
<dbReference type="EMBL" id="WXYQ01000009">
    <property type="protein sequence ID" value="NBG96551.1"/>
    <property type="molecule type" value="Genomic_DNA"/>
</dbReference>
<comment type="subcellular location">
    <subcellularLocation>
        <location evidence="1">Cytoplasm</location>
    </subcellularLocation>
</comment>
<comment type="caution">
    <text evidence="6">The sequence shown here is derived from an EMBL/GenBank/DDBJ whole genome shotgun (WGS) entry which is preliminary data.</text>
</comment>
<sequence>MTTHSPNAVSGNRPGLMFSRMLAVCTGGPQDVDALRHVASLAEAARAQGADPVVSVLSVVEREPGEDLIRIIGGASQETLDELRRQERLAHVQAIIKRAGLSVSGKLEVVTGKIFVDVIRHAAAWDIELVVKPMSHTSALHAQVFGSTDLHLLRKCPCPVWILRKPTGQGAAQAPERTPVVMAAVDFDAFQTPEDDADEVRAQDALNREIMVSALRIALAHGAGLVIVHVWQAPAEGLLQRASPGITPAQLRHYVKDAENRHHAGLDDLAGVARDMLGRVQGTKPSITTRLLQGQPEDAIAEEANRVHPLALVMGTVGRSGIPGVIIGNTAEDILTAVDGAVLAVKPPGFRSPVRG</sequence>
<dbReference type="Gene3D" id="3.40.50.12370">
    <property type="match status" value="1"/>
</dbReference>
<proteinExistence type="inferred from homology"/>
<dbReference type="RefSeq" id="WP_160588605.1">
    <property type="nucleotide sequence ID" value="NZ_BMHN01000001.1"/>
</dbReference>
<name>A0A845QEV8_9HYPH</name>
<dbReference type="SUPFAM" id="SSF52402">
    <property type="entry name" value="Adenine nucleotide alpha hydrolases-like"/>
    <property type="match status" value="2"/>
</dbReference>
<evidence type="ECO:0000256" key="4">
    <source>
        <dbReference type="ARBA" id="ARBA00037131"/>
    </source>
</evidence>
<keyword evidence="7" id="KW-1185">Reference proteome</keyword>
<keyword evidence="3" id="KW-0963">Cytoplasm</keyword>
<comment type="function">
    <text evidence="4">Required for resistance to DNA-damaging agents.</text>
</comment>
<evidence type="ECO:0000256" key="1">
    <source>
        <dbReference type="ARBA" id="ARBA00004496"/>
    </source>
</evidence>
<protein>
    <submittedName>
        <fullName evidence="6">Universal stress protein</fullName>
    </submittedName>
</protein>
<evidence type="ECO:0000313" key="6">
    <source>
        <dbReference type="EMBL" id="NBG96551.1"/>
    </source>
</evidence>
<dbReference type="AlphaFoldDB" id="A0A845QEV8"/>
<organism evidence="6 7">
    <name type="scientific">Pyruvatibacter mobilis</name>
    <dbReference type="NCBI Taxonomy" id="1712261"/>
    <lineage>
        <taxon>Bacteria</taxon>
        <taxon>Pseudomonadati</taxon>
        <taxon>Pseudomonadota</taxon>
        <taxon>Alphaproteobacteria</taxon>
        <taxon>Hyphomicrobiales</taxon>
        <taxon>Parvibaculaceae</taxon>
        <taxon>Pyruvatibacter</taxon>
    </lineage>
</organism>
<comment type="similarity">
    <text evidence="2">Belongs to the universal stress protein A family.</text>
</comment>